<evidence type="ECO:0000313" key="4">
    <source>
        <dbReference type="Proteomes" id="UP001279734"/>
    </source>
</evidence>
<name>A0AAD3S5V5_NEPGR</name>
<reference evidence="3" key="1">
    <citation type="submission" date="2023-05" db="EMBL/GenBank/DDBJ databases">
        <title>Nepenthes gracilis genome sequencing.</title>
        <authorList>
            <person name="Fukushima K."/>
        </authorList>
    </citation>
    <scope>NUCLEOTIDE SEQUENCE</scope>
    <source>
        <strain evidence="3">SING2019-196</strain>
    </source>
</reference>
<feature type="region of interest" description="Disordered" evidence="1">
    <location>
        <begin position="90"/>
        <end position="111"/>
    </location>
</feature>
<keyword evidence="2" id="KW-0472">Membrane</keyword>
<dbReference type="Proteomes" id="UP001279734">
    <property type="component" value="Unassembled WGS sequence"/>
</dbReference>
<accession>A0AAD3S5V5</accession>
<keyword evidence="2" id="KW-1133">Transmembrane helix</keyword>
<gene>
    <name evidence="3" type="ORF">Nepgr_006660</name>
</gene>
<keyword evidence="4" id="KW-1185">Reference proteome</keyword>
<keyword evidence="2" id="KW-0812">Transmembrane</keyword>
<evidence type="ECO:0000256" key="2">
    <source>
        <dbReference type="SAM" id="Phobius"/>
    </source>
</evidence>
<protein>
    <submittedName>
        <fullName evidence="3">Uncharacterized protein</fullName>
    </submittedName>
</protein>
<organism evidence="3 4">
    <name type="scientific">Nepenthes gracilis</name>
    <name type="common">Slender pitcher plant</name>
    <dbReference type="NCBI Taxonomy" id="150966"/>
    <lineage>
        <taxon>Eukaryota</taxon>
        <taxon>Viridiplantae</taxon>
        <taxon>Streptophyta</taxon>
        <taxon>Embryophyta</taxon>
        <taxon>Tracheophyta</taxon>
        <taxon>Spermatophyta</taxon>
        <taxon>Magnoliopsida</taxon>
        <taxon>eudicotyledons</taxon>
        <taxon>Gunneridae</taxon>
        <taxon>Pentapetalae</taxon>
        <taxon>Caryophyllales</taxon>
        <taxon>Nepenthaceae</taxon>
        <taxon>Nepenthes</taxon>
    </lineage>
</organism>
<feature type="transmembrane region" description="Helical" evidence="2">
    <location>
        <begin position="12"/>
        <end position="30"/>
    </location>
</feature>
<feature type="compositionally biased region" description="Polar residues" evidence="1">
    <location>
        <begin position="97"/>
        <end position="111"/>
    </location>
</feature>
<dbReference type="EMBL" id="BSYO01000005">
    <property type="protein sequence ID" value="GMH04820.1"/>
    <property type="molecule type" value="Genomic_DNA"/>
</dbReference>
<comment type="caution">
    <text evidence="3">The sequence shown here is derived from an EMBL/GenBank/DDBJ whole genome shotgun (WGS) entry which is preliminary data.</text>
</comment>
<evidence type="ECO:0000256" key="1">
    <source>
        <dbReference type="SAM" id="MobiDB-lite"/>
    </source>
</evidence>
<dbReference type="AlphaFoldDB" id="A0AAD3S5V5"/>
<evidence type="ECO:0000313" key="3">
    <source>
        <dbReference type="EMBL" id="GMH04820.1"/>
    </source>
</evidence>
<sequence>MVGPGHAPVPPIFYPAFEALSFFTGGFICLRGVKTLARLVCFFEIEGSPISVLYGLFFEHSKPKEIRKSSEVVAAPISWSEVIRKDCEGQAPELSFSPPQSAVPSKSIAHS</sequence>
<proteinExistence type="predicted"/>